<keyword evidence="1" id="KW-0812">Transmembrane</keyword>
<feature type="transmembrane region" description="Helical" evidence="1">
    <location>
        <begin position="35"/>
        <end position="56"/>
    </location>
</feature>
<reference evidence="2 3" key="1">
    <citation type="submission" date="2013-02" db="EMBL/GenBank/DDBJ databases">
        <title>The Genome Sequence of Enterococcus pallens BAA-351.</title>
        <authorList>
            <consortium name="The Broad Institute Genome Sequencing Platform"/>
            <consortium name="The Broad Institute Genome Sequencing Center for Infectious Disease"/>
            <person name="Earl A.M."/>
            <person name="Gilmore M.S."/>
            <person name="Lebreton F."/>
            <person name="Walker B."/>
            <person name="Young S.K."/>
            <person name="Zeng Q."/>
            <person name="Gargeya S."/>
            <person name="Fitzgerald M."/>
            <person name="Haas B."/>
            <person name="Abouelleil A."/>
            <person name="Alvarado L."/>
            <person name="Arachchi H.M."/>
            <person name="Berlin A.M."/>
            <person name="Chapman S.B."/>
            <person name="Dewar J."/>
            <person name="Goldberg J."/>
            <person name="Griggs A."/>
            <person name="Gujja S."/>
            <person name="Hansen M."/>
            <person name="Howarth C."/>
            <person name="Imamovic A."/>
            <person name="Larimer J."/>
            <person name="McCowan C."/>
            <person name="Murphy C."/>
            <person name="Neiman D."/>
            <person name="Pearson M."/>
            <person name="Priest M."/>
            <person name="Roberts A."/>
            <person name="Saif S."/>
            <person name="Shea T."/>
            <person name="Sisk P."/>
            <person name="Sykes S."/>
            <person name="Wortman J."/>
            <person name="Nusbaum C."/>
            <person name="Birren B."/>
        </authorList>
    </citation>
    <scope>NUCLEOTIDE SEQUENCE [LARGE SCALE GENOMIC DNA]</scope>
    <source>
        <strain evidence="2 3">ATCC BAA-351</strain>
    </source>
</reference>
<protein>
    <recommendedName>
        <fullName evidence="4">PrsW family intramembrane metalloprotease</fullName>
    </recommendedName>
</protein>
<keyword evidence="1" id="KW-1133">Transmembrane helix</keyword>
<evidence type="ECO:0000313" key="3">
    <source>
        <dbReference type="Proteomes" id="UP000013782"/>
    </source>
</evidence>
<dbReference type="AlphaFoldDB" id="R2Q9F5"/>
<sequence>MKNALILFFLLVIAFFGLDYEFGNMADLGLTTQGYQQVFLAIFLLLLYVVPLLYFFHRIAKRWKVSMGLFPFIVFLGGFASGWIASFGNEGVSSGLTALFGHSALLKQWSDALSAPLVEEFSKGLFALCFIYLLKIQKPQAALLTGMEVGLGFQVIEDIAYIAEAADKSLRGVIPEVLNRISGSVSSHWVYTGIFTLGLFYLLRHIKGQKAFLWILTPVLLHFLWNSPWNDSFWLGPVLNALTILLLIYLLLRLDKQLDVNKL</sequence>
<dbReference type="PANTHER" id="PTHR36844:SF1">
    <property type="entry name" value="PROTEASE PRSW"/>
    <property type="match status" value="1"/>
</dbReference>
<dbReference type="InterPro" id="IPR026898">
    <property type="entry name" value="PrsW"/>
</dbReference>
<evidence type="ECO:0008006" key="4">
    <source>
        <dbReference type="Google" id="ProtNLM"/>
    </source>
</evidence>
<feature type="transmembrane region" description="Helical" evidence="1">
    <location>
        <begin position="188"/>
        <end position="204"/>
    </location>
</feature>
<keyword evidence="1" id="KW-0472">Membrane</keyword>
<name>R2Q9F5_9ENTE</name>
<keyword evidence="3" id="KW-1185">Reference proteome</keyword>
<dbReference type="PANTHER" id="PTHR36844">
    <property type="entry name" value="PROTEASE PRSW"/>
    <property type="match status" value="1"/>
</dbReference>
<evidence type="ECO:0000313" key="2">
    <source>
        <dbReference type="EMBL" id="EOH93067.1"/>
    </source>
</evidence>
<feature type="transmembrane region" description="Helical" evidence="1">
    <location>
        <begin position="68"/>
        <end position="86"/>
    </location>
</feature>
<proteinExistence type="predicted"/>
<dbReference type="PATRIC" id="fig|1158607.3.peg.2699"/>
<accession>R2Q9F5</accession>
<organism evidence="2 3">
    <name type="scientific">Enterococcus pallens ATCC BAA-351</name>
    <dbReference type="NCBI Taxonomy" id="1158607"/>
    <lineage>
        <taxon>Bacteria</taxon>
        <taxon>Bacillati</taxon>
        <taxon>Bacillota</taxon>
        <taxon>Bacilli</taxon>
        <taxon>Lactobacillales</taxon>
        <taxon>Enterococcaceae</taxon>
        <taxon>Enterococcus</taxon>
    </lineage>
</organism>
<dbReference type="GO" id="GO:0008233">
    <property type="term" value="F:peptidase activity"/>
    <property type="evidence" value="ECO:0007669"/>
    <property type="project" value="InterPro"/>
</dbReference>
<dbReference type="Proteomes" id="UP000013782">
    <property type="component" value="Unassembled WGS sequence"/>
</dbReference>
<gene>
    <name evidence="2" type="ORF">UAU_02709</name>
</gene>
<dbReference type="HOGENOM" id="CLU_084480_0_0_9"/>
<comment type="caution">
    <text evidence="2">The sequence shown here is derived from an EMBL/GenBank/DDBJ whole genome shotgun (WGS) entry which is preliminary data.</text>
</comment>
<dbReference type="STRING" id="160454.RV10_GL004194"/>
<evidence type="ECO:0000256" key="1">
    <source>
        <dbReference type="SAM" id="Phobius"/>
    </source>
</evidence>
<dbReference type="eggNOG" id="COG2339">
    <property type="taxonomic scope" value="Bacteria"/>
</dbReference>
<dbReference type="Pfam" id="PF13367">
    <property type="entry name" value="PrsW-protease"/>
    <property type="match status" value="1"/>
</dbReference>
<feature type="transmembrane region" description="Helical" evidence="1">
    <location>
        <begin position="233"/>
        <end position="252"/>
    </location>
</feature>
<dbReference type="RefSeq" id="WP_010757696.1">
    <property type="nucleotide sequence ID" value="NZ_ASWD01000001.1"/>
</dbReference>
<feature type="transmembrane region" description="Helical" evidence="1">
    <location>
        <begin position="211"/>
        <end position="227"/>
    </location>
</feature>
<dbReference type="EMBL" id="AJAQ01000018">
    <property type="protein sequence ID" value="EOH93067.1"/>
    <property type="molecule type" value="Genomic_DNA"/>
</dbReference>